<name>A0A2H1VM11_SPOFR</name>
<protein>
    <submittedName>
        <fullName evidence="1">SFRICE_031097</fullName>
    </submittedName>
</protein>
<proteinExistence type="predicted"/>
<accession>A0A2H1VM11</accession>
<organism evidence="1">
    <name type="scientific">Spodoptera frugiperda</name>
    <name type="common">Fall armyworm</name>
    <dbReference type="NCBI Taxonomy" id="7108"/>
    <lineage>
        <taxon>Eukaryota</taxon>
        <taxon>Metazoa</taxon>
        <taxon>Ecdysozoa</taxon>
        <taxon>Arthropoda</taxon>
        <taxon>Hexapoda</taxon>
        <taxon>Insecta</taxon>
        <taxon>Pterygota</taxon>
        <taxon>Neoptera</taxon>
        <taxon>Endopterygota</taxon>
        <taxon>Lepidoptera</taxon>
        <taxon>Glossata</taxon>
        <taxon>Ditrysia</taxon>
        <taxon>Noctuoidea</taxon>
        <taxon>Noctuidae</taxon>
        <taxon>Amphipyrinae</taxon>
        <taxon>Spodoptera</taxon>
    </lineage>
</organism>
<sequence>MAVIWNMEYRCEEYYAKSKSDQSQNRQWTGNFSSVAGVYGQRCRRRSLIGFFMENPMTSPALVEPRGNVRLLLTKNLLLLLLFELEPRSSLFALPSFTFSLFAD</sequence>
<gene>
    <name evidence="1" type="ORF">SFRICE_031097</name>
</gene>
<reference evidence="1" key="1">
    <citation type="submission" date="2016-07" db="EMBL/GenBank/DDBJ databases">
        <authorList>
            <person name="Bretaudeau A."/>
        </authorList>
    </citation>
    <scope>NUCLEOTIDE SEQUENCE</scope>
    <source>
        <strain evidence="1">Rice</strain>
        <tissue evidence="1">Whole body</tissue>
    </source>
</reference>
<dbReference type="EMBL" id="ODYU01003288">
    <property type="protein sequence ID" value="SOQ41848.1"/>
    <property type="molecule type" value="Genomic_DNA"/>
</dbReference>
<evidence type="ECO:0000313" key="1">
    <source>
        <dbReference type="EMBL" id="SOQ41848.1"/>
    </source>
</evidence>
<dbReference type="AlphaFoldDB" id="A0A2H1VM11"/>